<dbReference type="Pfam" id="PF00561">
    <property type="entry name" value="Abhydrolase_1"/>
    <property type="match status" value="1"/>
</dbReference>
<evidence type="ECO:0000259" key="1">
    <source>
        <dbReference type="Pfam" id="PF00561"/>
    </source>
</evidence>
<keyword evidence="3" id="KW-1185">Reference proteome</keyword>
<dbReference type="PANTHER" id="PTHR46438:SF2">
    <property type="entry name" value="ALPHA_BETA-HYDROLASES SUPERFAMILY PROTEIN"/>
    <property type="match status" value="1"/>
</dbReference>
<dbReference type="EMBL" id="CP121472">
    <property type="protein sequence ID" value="WPL15790.1"/>
    <property type="molecule type" value="Genomic_DNA"/>
</dbReference>
<dbReference type="InterPro" id="IPR000073">
    <property type="entry name" value="AB_hydrolase_1"/>
</dbReference>
<evidence type="ECO:0000313" key="3">
    <source>
        <dbReference type="Proteomes" id="UP001432180"/>
    </source>
</evidence>
<proteinExistence type="predicted"/>
<name>A0ABZ0S8G7_9GAMM</name>
<accession>A0ABZ0S8G7</accession>
<reference evidence="2 3" key="1">
    <citation type="journal article" date="2023" name="Microorganisms">
        <title>Thiorhodovibrio frisius and Trv. litoralis spp. nov., Two Novel Members from a Clade of Fastidious Purple Sulfur Bacteria That Exhibit Unique Red-Shifted Light-Harvesting Capabilities.</title>
        <authorList>
            <person name="Methner A."/>
            <person name="Kuzyk S.B."/>
            <person name="Petersen J."/>
            <person name="Bauer S."/>
            <person name="Brinkmann H."/>
            <person name="Sichau K."/>
            <person name="Wanner G."/>
            <person name="Wolf J."/>
            <person name="Neumann-Schaal M."/>
            <person name="Henke P."/>
            <person name="Tank M."/>
            <person name="Sproer C."/>
            <person name="Bunk B."/>
            <person name="Overmann J."/>
        </authorList>
    </citation>
    <scope>NUCLEOTIDE SEQUENCE [LARGE SCALE GENOMIC DNA]</scope>
    <source>
        <strain evidence="2 3">DSM 6702</strain>
    </source>
</reference>
<dbReference type="InterPro" id="IPR029058">
    <property type="entry name" value="AB_hydrolase_fold"/>
</dbReference>
<dbReference type="SUPFAM" id="SSF53474">
    <property type="entry name" value="alpha/beta-Hydrolases"/>
    <property type="match status" value="1"/>
</dbReference>
<organism evidence="2 3">
    <name type="scientific">Thiorhodovibrio winogradskyi</name>
    <dbReference type="NCBI Taxonomy" id="77007"/>
    <lineage>
        <taxon>Bacteria</taxon>
        <taxon>Pseudomonadati</taxon>
        <taxon>Pseudomonadota</taxon>
        <taxon>Gammaproteobacteria</taxon>
        <taxon>Chromatiales</taxon>
        <taxon>Chromatiaceae</taxon>
        <taxon>Thiorhodovibrio</taxon>
    </lineage>
</organism>
<sequence>MTLPKDTTMTATNRDSHITVGLAPALDAPCERIALRHRPSLAYYSDQQASGRPLVLIHSINAAPSSFEVKPLFEHYRQQRPVFSLDLPGFGQAGRGPANYSPEYYAEVIETFLAQVPDQPVDLLALSLSSEFAVRATLSSPERVRSLVLISPTGFSKRQPPPRPFSNFIHPLLAGLPWNQPLFDLVASRRSINYYLSQSFMQQAPREMVDYAFATSHQPGARHAPLTFLSGKLFTLQAMTKLYGQLTTHPTLVLADRDPYVRFEGLDNFITAHANWRRGRVVPNMGLPHWEDLAATVKTLDEFWASLESSAD</sequence>
<dbReference type="Gene3D" id="3.40.50.1820">
    <property type="entry name" value="alpha/beta hydrolase"/>
    <property type="match status" value="1"/>
</dbReference>
<gene>
    <name evidence="2" type="ORF">Thiowin_00707</name>
</gene>
<dbReference type="PANTHER" id="PTHR46438">
    <property type="entry name" value="ALPHA/BETA-HYDROLASES SUPERFAMILY PROTEIN"/>
    <property type="match status" value="1"/>
</dbReference>
<dbReference type="Proteomes" id="UP001432180">
    <property type="component" value="Chromosome"/>
</dbReference>
<feature type="domain" description="AB hydrolase-1" evidence="1">
    <location>
        <begin position="53"/>
        <end position="188"/>
    </location>
</feature>
<protein>
    <submittedName>
        <fullName evidence="2">Acetoin dehydrogenase E2 subunit dihydrolipoyllysine-residue acetyltransferase</fullName>
    </submittedName>
</protein>
<evidence type="ECO:0000313" key="2">
    <source>
        <dbReference type="EMBL" id="WPL15790.1"/>
    </source>
</evidence>